<dbReference type="RefSeq" id="WP_035014420.1">
    <property type="nucleotide sequence ID" value="NZ_ARZY01000014.1"/>
</dbReference>
<dbReference type="AlphaFoldDB" id="W7QQT0"/>
<reference evidence="2 3" key="1">
    <citation type="journal article" date="2014" name="Genome Announc.">
        <title>Draft Genome Sequence of the Agar-Degrading Bacterium Catenovulum sp. Strain DS-2, Isolated from Intestines of Haliotis diversicolor.</title>
        <authorList>
            <person name="Shan D."/>
            <person name="Li X."/>
            <person name="Gu Z."/>
            <person name="Wei G."/>
            <person name="Gao Z."/>
            <person name="Shao Z."/>
        </authorList>
    </citation>
    <scope>NUCLEOTIDE SEQUENCE [LARGE SCALE GENOMIC DNA]</scope>
    <source>
        <strain evidence="2 3">DS-2</strain>
    </source>
</reference>
<dbReference type="Gene3D" id="3.40.30.10">
    <property type="entry name" value="Glutaredoxin"/>
    <property type="match status" value="1"/>
</dbReference>
<dbReference type="PANTHER" id="PTHR13887">
    <property type="entry name" value="GLUTATHIONE S-TRANSFERASE KAPPA"/>
    <property type="match status" value="1"/>
</dbReference>
<gene>
    <name evidence="2" type="ORF">DS2_09072</name>
</gene>
<evidence type="ECO:0000259" key="1">
    <source>
        <dbReference type="Pfam" id="PF01323"/>
    </source>
</evidence>
<keyword evidence="3" id="KW-1185">Reference proteome</keyword>
<comment type="caution">
    <text evidence="2">The sequence shown here is derived from an EMBL/GenBank/DDBJ whole genome shotgun (WGS) entry which is preliminary data.</text>
</comment>
<dbReference type="Proteomes" id="UP000019276">
    <property type="component" value="Unassembled WGS sequence"/>
</dbReference>
<dbReference type="GO" id="GO:0016491">
    <property type="term" value="F:oxidoreductase activity"/>
    <property type="evidence" value="ECO:0007669"/>
    <property type="project" value="InterPro"/>
</dbReference>
<proteinExistence type="predicted"/>
<sequence>MIQVEFFHDAVCGWCYIQSPRLRKIVENFPVEVIHRSFVLQRNNQEMIDRFGSMAKAKNEILTHWKQCKNHSDNPELINIAGMEATTFDYPTGHLAARYAKAVERLYGQKGHWDFFDTVQKAHLFFNQNINDSIVLDGLVEQLGFALSKIQQLMALPQNLEDIEADMKRAAELGVNTIPALLFNGKNLVSQTVTYEQLIALLNAEFAGSILECK</sequence>
<dbReference type="STRING" id="1328313.DS2_09072"/>
<organism evidence="2 3">
    <name type="scientific">Catenovulum agarivorans DS-2</name>
    <dbReference type="NCBI Taxonomy" id="1328313"/>
    <lineage>
        <taxon>Bacteria</taxon>
        <taxon>Pseudomonadati</taxon>
        <taxon>Pseudomonadota</taxon>
        <taxon>Gammaproteobacteria</taxon>
        <taxon>Alteromonadales</taxon>
        <taxon>Alteromonadaceae</taxon>
        <taxon>Catenovulum</taxon>
    </lineage>
</organism>
<dbReference type="InterPro" id="IPR001853">
    <property type="entry name" value="DSBA-like_thioredoxin_dom"/>
</dbReference>
<dbReference type="SUPFAM" id="SSF52833">
    <property type="entry name" value="Thioredoxin-like"/>
    <property type="match status" value="1"/>
</dbReference>
<feature type="domain" description="DSBA-like thioredoxin" evidence="1">
    <location>
        <begin position="3"/>
        <end position="196"/>
    </location>
</feature>
<dbReference type="eggNOG" id="COG2761">
    <property type="taxonomic scope" value="Bacteria"/>
</dbReference>
<dbReference type="Pfam" id="PF01323">
    <property type="entry name" value="DSBA"/>
    <property type="match status" value="1"/>
</dbReference>
<dbReference type="InterPro" id="IPR036249">
    <property type="entry name" value="Thioredoxin-like_sf"/>
</dbReference>
<evidence type="ECO:0000313" key="3">
    <source>
        <dbReference type="Proteomes" id="UP000019276"/>
    </source>
</evidence>
<accession>W7QQT0</accession>
<dbReference type="EMBL" id="ARZY01000014">
    <property type="protein sequence ID" value="EWH10238.1"/>
    <property type="molecule type" value="Genomic_DNA"/>
</dbReference>
<protein>
    <submittedName>
        <fullName evidence="2">DSBA oxidoreductase</fullName>
    </submittedName>
</protein>
<name>W7QQT0_9ALTE</name>
<evidence type="ECO:0000313" key="2">
    <source>
        <dbReference type="EMBL" id="EWH10238.1"/>
    </source>
</evidence>
<dbReference type="OrthoDB" id="9799122at2"/>